<protein>
    <submittedName>
        <fullName evidence="1">Uncharacterized protein</fullName>
    </submittedName>
</protein>
<name>A0A845ASG8_9SPHN</name>
<reference evidence="1 2" key="1">
    <citation type="submission" date="2019-12" db="EMBL/GenBank/DDBJ databases">
        <title>Genomic-based taxomic classification of the family Erythrobacteraceae.</title>
        <authorList>
            <person name="Xu L."/>
        </authorList>
    </citation>
    <scope>NUCLEOTIDE SEQUENCE [LARGE SCALE GENOMIC DNA]</scope>
    <source>
        <strain evidence="1 2">KEMB 9005-328</strain>
    </source>
</reference>
<organism evidence="1 2">
    <name type="scientific">Qipengyuania algicida</name>
    <dbReference type="NCBI Taxonomy" id="1836209"/>
    <lineage>
        <taxon>Bacteria</taxon>
        <taxon>Pseudomonadati</taxon>
        <taxon>Pseudomonadota</taxon>
        <taxon>Alphaproteobacteria</taxon>
        <taxon>Sphingomonadales</taxon>
        <taxon>Erythrobacteraceae</taxon>
        <taxon>Qipengyuania</taxon>
    </lineage>
</organism>
<dbReference type="RefSeq" id="WP_160754124.1">
    <property type="nucleotide sequence ID" value="NZ_WTYA01000011.1"/>
</dbReference>
<evidence type="ECO:0000313" key="1">
    <source>
        <dbReference type="EMBL" id="MXP29828.1"/>
    </source>
</evidence>
<dbReference type="Proteomes" id="UP000439780">
    <property type="component" value="Unassembled WGS sequence"/>
</dbReference>
<dbReference type="EMBL" id="WTYA01000011">
    <property type="protein sequence ID" value="MXP29828.1"/>
    <property type="molecule type" value="Genomic_DNA"/>
</dbReference>
<dbReference type="AlphaFoldDB" id="A0A845ASG8"/>
<sequence length="130" mass="14631">MTTSAIFIILALGLGVQSTDCVPDGYAIVKGNDLKQVITGSIITHKVPDGQISPGELYTKYGEYRFIGGEVWDTSAPYEFKNDRVCLKLKKDLCYSYYVDAHRNYIRRDITNENSEFEEVIISHLEKNGG</sequence>
<gene>
    <name evidence="1" type="ORF">GRI58_13520</name>
</gene>
<evidence type="ECO:0000313" key="2">
    <source>
        <dbReference type="Proteomes" id="UP000439780"/>
    </source>
</evidence>
<comment type="caution">
    <text evidence="1">The sequence shown here is derived from an EMBL/GenBank/DDBJ whole genome shotgun (WGS) entry which is preliminary data.</text>
</comment>
<accession>A0A845ASG8</accession>
<proteinExistence type="predicted"/>
<keyword evidence="2" id="KW-1185">Reference proteome</keyword>